<keyword evidence="4" id="KW-1185">Reference proteome</keyword>
<dbReference type="AlphaFoldDB" id="A0A8H2M534"/>
<dbReference type="EMBL" id="CAACYI010000001">
    <property type="protein sequence ID" value="VFB16291.1"/>
    <property type="molecule type" value="Genomic_DNA"/>
</dbReference>
<keyword evidence="1 3" id="KW-0413">Isomerase</keyword>
<accession>A0A8H2M534</accession>
<reference evidence="3 4" key="1">
    <citation type="submission" date="2019-02" db="EMBL/GenBank/DDBJ databases">
        <authorList>
            <consortium name="Pathogen Informatics"/>
        </authorList>
    </citation>
    <scope>NUCLEOTIDE SEQUENCE [LARGE SCALE GENOMIC DNA]</scope>
    <source>
        <strain evidence="3 4">3012STDY7089603</strain>
    </source>
</reference>
<organism evidence="3 4">
    <name type="scientific">Urinicoccus massiliensis</name>
    <dbReference type="NCBI Taxonomy" id="1723382"/>
    <lineage>
        <taxon>Bacteria</taxon>
        <taxon>Bacillati</taxon>
        <taxon>Bacillota</taxon>
        <taxon>Tissierellia</taxon>
        <taxon>Tissierellales</taxon>
        <taxon>Peptoniphilaceae</taxon>
        <taxon>Urinicoccus</taxon>
    </lineage>
</organism>
<dbReference type="PANTHER" id="PTHR47245:SF2">
    <property type="entry name" value="PEPTIDYL-PROLYL CIS-TRANS ISOMERASE HP_0175-RELATED"/>
    <property type="match status" value="1"/>
</dbReference>
<name>A0A8H2M534_9FIRM</name>
<dbReference type="InterPro" id="IPR000297">
    <property type="entry name" value="PPIase_PpiC"/>
</dbReference>
<dbReference type="PROSITE" id="PS50198">
    <property type="entry name" value="PPIC_PPIASE_2"/>
    <property type="match status" value="1"/>
</dbReference>
<evidence type="ECO:0000256" key="1">
    <source>
        <dbReference type="PROSITE-ProRule" id="PRU00278"/>
    </source>
</evidence>
<dbReference type="SUPFAM" id="SSF54534">
    <property type="entry name" value="FKBP-like"/>
    <property type="match status" value="1"/>
</dbReference>
<dbReference type="InterPro" id="IPR046357">
    <property type="entry name" value="PPIase_dom_sf"/>
</dbReference>
<dbReference type="InterPro" id="IPR050245">
    <property type="entry name" value="PrsA_foldase"/>
</dbReference>
<keyword evidence="1" id="KW-0697">Rotamase</keyword>
<dbReference type="Proteomes" id="UP000377798">
    <property type="component" value="Unassembled WGS sequence"/>
</dbReference>
<dbReference type="GO" id="GO:0003755">
    <property type="term" value="F:peptidyl-prolyl cis-trans isomerase activity"/>
    <property type="evidence" value="ECO:0007669"/>
    <property type="project" value="UniProtKB-KW"/>
</dbReference>
<feature type="domain" description="PpiC" evidence="2">
    <location>
        <begin position="115"/>
        <end position="204"/>
    </location>
</feature>
<dbReference type="EC" id="5.2.1.8" evidence="3"/>
<protein>
    <submittedName>
        <fullName evidence="3">Peptidyl-prolyl cis-trans isomerase Cbf2</fullName>
        <ecNumber evidence="3">5.2.1.8</ecNumber>
    </submittedName>
</protein>
<gene>
    <name evidence="3" type="primary">cbf2</name>
    <name evidence="3" type="ORF">NCTC13150_00812</name>
</gene>
<dbReference type="PROSITE" id="PS01096">
    <property type="entry name" value="PPIC_PPIASE_1"/>
    <property type="match status" value="1"/>
</dbReference>
<evidence type="ECO:0000313" key="4">
    <source>
        <dbReference type="Proteomes" id="UP000377798"/>
    </source>
</evidence>
<evidence type="ECO:0000313" key="3">
    <source>
        <dbReference type="EMBL" id="VFB16291.1"/>
    </source>
</evidence>
<dbReference type="PANTHER" id="PTHR47245">
    <property type="entry name" value="PEPTIDYLPROLYL ISOMERASE"/>
    <property type="match status" value="1"/>
</dbReference>
<proteinExistence type="predicted"/>
<dbReference type="RefSeq" id="WP_258182315.1">
    <property type="nucleotide sequence ID" value="NZ_CAACYI010000001.1"/>
</dbReference>
<sequence length="249" mass="28858">MAEERKLLVKVEDACIYEDQVVEFIKRMDSNLVQQFKNTDGIANVIGELVHQELLLLDAKKHNYEEEKEFKDALELTKDNLLKSYSFSKVLEGINVTEEEARDYYEKNKKLFNQDASATASHILVETEEKAKEIKAALDKGENFEKLAKEYSTCPSKENGGNLGTFRPGQMVKPFDEAVFSMEVGTISEPIKTEFGYHIIQLHDRKDGRQKEFDEVKDLCMQEALRLKQKEAYLNKIEDLKKEYTVTYY</sequence>
<evidence type="ECO:0000259" key="2">
    <source>
        <dbReference type="PROSITE" id="PS50198"/>
    </source>
</evidence>
<comment type="caution">
    <text evidence="3">The sequence shown here is derived from an EMBL/GenBank/DDBJ whole genome shotgun (WGS) entry which is preliminary data.</text>
</comment>
<dbReference type="SUPFAM" id="SSF109998">
    <property type="entry name" value="Triger factor/SurA peptide-binding domain-like"/>
    <property type="match status" value="1"/>
</dbReference>
<dbReference type="Gene3D" id="3.10.50.40">
    <property type="match status" value="1"/>
</dbReference>
<dbReference type="InterPro" id="IPR027304">
    <property type="entry name" value="Trigger_fact/SurA_dom_sf"/>
</dbReference>
<dbReference type="InterPro" id="IPR023058">
    <property type="entry name" value="PPIase_PpiC_CS"/>
</dbReference>
<dbReference type="Pfam" id="PF00639">
    <property type="entry name" value="Rotamase"/>
    <property type="match status" value="1"/>
</dbReference>